<evidence type="ECO:0000313" key="7">
    <source>
        <dbReference type="Proteomes" id="UP001218218"/>
    </source>
</evidence>
<dbReference type="EMBL" id="JARIHO010000027">
    <property type="protein sequence ID" value="KAJ7339784.1"/>
    <property type="molecule type" value="Genomic_DNA"/>
</dbReference>
<dbReference type="GO" id="GO:0000324">
    <property type="term" value="C:fungal-type vacuole"/>
    <property type="evidence" value="ECO:0007669"/>
    <property type="project" value="TreeGrafter"/>
</dbReference>
<evidence type="ECO:0000256" key="3">
    <source>
        <dbReference type="ARBA" id="ARBA00022989"/>
    </source>
</evidence>
<gene>
    <name evidence="6" type="ORF">DFH08DRAFT_812168</name>
</gene>
<evidence type="ECO:0000256" key="2">
    <source>
        <dbReference type="ARBA" id="ARBA00022692"/>
    </source>
</evidence>
<evidence type="ECO:0000313" key="6">
    <source>
        <dbReference type="EMBL" id="KAJ7339784.1"/>
    </source>
</evidence>
<name>A0AAD6ZU46_9AGAR</name>
<evidence type="ECO:0000256" key="4">
    <source>
        <dbReference type="ARBA" id="ARBA00023136"/>
    </source>
</evidence>
<dbReference type="GO" id="GO:0005886">
    <property type="term" value="C:plasma membrane"/>
    <property type="evidence" value="ECO:0007669"/>
    <property type="project" value="TreeGrafter"/>
</dbReference>
<proteinExistence type="predicted"/>
<feature type="transmembrane region" description="Helical" evidence="5">
    <location>
        <begin position="21"/>
        <end position="39"/>
    </location>
</feature>
<evidence type="ECO:0000256" key="1">
    <source>
        <dbReference type="ARBA" id="ARBA00004141"/>
    </source>
</evidence>
<dbReference type="InterPro" id="IPR007568">
    <property type="entry name" value="RTA1"/>
</dbReference>
<keyword evidence="3 5" id="KW-1133">Transmembrane helix</keyword>
<protein>
    <submittedName>
        <fullName evidence="6">Uncharacterized protein</fullName>
    </submittedName>
</protein>
<keyword evidence="4 5" id="KW-0472">Membrane</keyword>
<dbReference type="AlphaFoldDB" id="A0AAD6ZU46"/>
<organism evidence="6 7">
    <name type="scientific">Mycena albidolilacea</name>
    <dbReference type="NCBI Taxonomy" id="1033008"/>
    <lineage>
        <taxon>Eukaryota</taxon>
        <taxon>Fungi</taxon>
        <taxon>Dikarya</taxon>
        <taxon>Basidiomycota</taxon>
        <taxon>Agaricomycotina</taxon>
        <taxon>Agaricomycetes</taxon>
        <taxon>Agaricomycetidae</taxon>
        <taxon>Agaricales</taxon>
        <taxon>Marasmiineae</taxon>
        <taxon>Mycenaceae</taxon>
        <taxon>Mycena</taxon>
    </lineage>
</organism>
<comment type="caution">
    <text evidence="6">The sequence shown here is derived from an EMBL/GenBank/DDBJ whole genome shotgun (WGS) entry which is preliminary data.</text>
</comment>
<accession>A0AAD6ZU46</accession>
<dbReference type="PANTHER" id="PTHR31465:SF9">
    <property type="entry name" value="SPHINGOID LONG-CHAIN BASE TRANSPORTER RSB1"/>
    <property type="match status" value="1"/>
</dbReference>
<dbReference type="PANTHER" id="PTHR31465">
    <property type="entry name" value="PROTEIN RTA1-RELATED"/>
    <property type="match status" value="1"/>
</dbReference>
<dbReference type="Pfam" id="PF04479">
    <property type="entry name" value="RTA1"/>
    <property type="match status" value="1"/>
</dbReference>
<dbReference type="Proteomes" id="UP001218218">
    <property type="component" value="Unassembled WGS sequence"/>
</dbReference>
<feature type="transmembrane region" description="Helical" evidence="5">
    <location>
        <begin position="59"/>
        <end position="80"/>
    </location>
</feature>
<keyword evidence="7" id="KW-1185">Reference proteome</keyword>
<sequence>MIFSRVVQQLGTGYSWLSPKWYTLVFLPFNIIALVVQGVGDGIASSASDLAGANQGAKIMLGGIAFQFGVFLSPVNFYLINRDFAVATRSDWWLIFLDSGQFCRTKAATICSSEGDHKIVASATSATPPHGQKLIGIRIDLHPLTGGWTGRIFHTEVYFNVLDGWMVTLAIFTLNFAHPGVFLRPSREEAKAEAVKLMSMDGVPVGCQEPNLQCQGPQNAYFSYTFPEIDSNNRSERNFIECYPKLEVLEKDSDAPKHK</sequence>
<reference evidence="6" key="1">
    <citation type="submission" date="2023-03" db="EMBL/GenBank/DDBJ databases">
        <title>Massive genome expansion in bonnet fungi (Mycena s.s.) driven by repeated elements and novel gene families across ecological guilds.</title>
        <authorList>
            <consortium name="Lawrence Berkeley National Laboratory"/>
            <person name="Harder C.B."/>
            <person name="Miyauchi S."/>
            <person name="Viragh M."/>
            <person name="Kuo A."/>
            <person name="Thoen E."/>
            <person name="Andreopoulos B."/>
            <person name="Lu D."/>
            <person name="Skrede I."/>
            <person name="Drula E."/>
            <person name="Henrissat B."/>
            <person name="Morin E."/>
            <person name="Kohler A."/>
            <person name="Barry K."/>
            <person name="LaButti K."/>
            <person name="Morin E."/>
            <person name="Salamov A."/>
            <person name="Lipzen A."/>
            <person name="Mereny Z."/>
            <person name="Hegedus B."/>
            <person name="Baldrian P."/>
            <person name="Stursova M."/>
            <person name="Weitz H."/>
            <person name="Taylor A."/>
            <person name="Grigoriev I.V."/>
            <person name="Nagy L.G."/>
            <person name="Martin F."/>
            <person name="Kauserud H."/>
        </authorList>
    </citation>
    <scope>NUCLEOTIDE SEQUENCE</scope>
    <source>
        <strain evidence="6">CBHHK002</strain>
    </source>
</reference>
<keyword evidence="2 5" id="KW-0812">Transmembrane</keyword>
<comment type="subcellular location">
    <subcellularLocation>
        <location evidence="1">Membrane</location>
        <topology evidence="1">Multi-pass membrane protein</topology>
    </subcellularLocation>
</comment>
<evidence type="ECO:0000256" key="5">
    <source>
        <dbReference type="SAM" id="Phobius"/>
    </source>
</evidence>